<dbReference type="Proteomes" id="UP000053477">
    <property type="component" value="Unassembled WGS sequence"/>
</dbReference>
<evidence type="ECO:0000313" key="2">
    <source>
        <dbReference type="Proteomes" id="UP000053477"/>
    </source>
</evidence>
<name>A0A0H2R3X4_9AGAM</name>
<evidence type="ECO:0000313" key="1">
    <source>
        <dbReference type="EMBL" id="KLO06037.1"/>
    </source>
</evidence>
<dbReference type="EMBL" id="KQ086244">
    <property type="protein sequence ID" value="KLO06037.1"/>
    <property type="molecule type" value="Genomic_DNA"/>
</dbReference>
<proteinExistence type="predicted"/>
<gene>
    <name evidence="1" type="ORF">SCHPADRAFT_946427</name>
</gene>
<dbReference type="InParanoid" id="A0A0H2R3X4"/>
<dbReference type="AlphaFoldDB" id="A0A0H2R3X4"/>
<reference evidence="1 2" key="1">
    <citation type="submission" date="2015-04" db="EMBL/GenBank/DDBJ databases">
        <title>Complete genome sequence of Schizopora paradoxa KUC8140, a cosmopolitan wood degrader in East Asia.</title>
        <authorList>
            <consortium name="DOE Joint Genome Institute"/>
            <person name="Min B."/>
            <person name="Park H."/>
            <person name="Jang Y."/>
            <person name="Kim J.-J."/>
            <person name="Kim K.H."/>
            <person name="Pangilinan J."/>
            <person name="Lipzen A."/>
            <person name="Riley R."/>
            <person name="Grigoriev I.V."/>
            <person name="Spatafora J.W."/>
            <person name="Choi I.-G."/>
        </authorList>
    </citation>
    <scope>NUCLEOTIDE SEQUENCE [LARGE SCALE GENOMIC DNA]</scope>
    <source>
        <strain evidence="1 2">KUC8140</strain>
    </source>
</reference>
<protein>
    <submittedName>
        <fullName evidence="1">Uncharacterized protein</fullName>
    </submittedName>
</protein>
<keyword evidence="2" id="KW-1185">Reference proteome</keyword>
<sequence>MSSPNASASPYDSAGQARIHFPIFHQRRHIVEGCNAQRERAIGGPDVDDSAYNRVYSLPVTLPQLRYLYTSTDGKFNLYDIYWMVVDAIEFGDGDFKKGLINYWNSELFGSAQGLAPAVVFRQLSEEGGNAKKNSANRFLAQREAKAAKKAAAAAIAIAGSTSGSD</sequence>
<organism evidence="1 2">
    <name type="scientific">Schizopora paradoxa</name>
    <dbReference type="NCBI Taxonomy" id="27342"/>
    <lineage>
        <taxon>Eukaryota</taxon>
        <taxon>Fungi</taxon>
        <taxon>Dikarya</taxon>
        <taxon>Basidiomycota</taxon>
        <taxon>Agaricomycotina</taxon>
        <taxon>Agaricomycetes</taxon>
        <taxon>Hymenochaetales</taxon>
        <taxon>Schizoporaceae</taxon>
        <taxon>Schizopora</taxon>
    </lineage>
</organism>
<accession>A0A0H2R3X4</accession>